<reference evidence="1 2" key="1">
    <citation type="submission" date="2016-07" db="EMBL/GenBank/DDBJ databases">
        <title>Detection of Helicobacter winghamensis from caecal content of red fox (Vulpes vulpes).</title>
        <authorList>
            <person name="Zanoni R.G."/>
            <person name="Florio D."/>
            <person name="Caffara M."/>
            <person name="Renzi M."/>
            <person name="Parisi A."/>
            <person name="Pasquali F."/>
            <person name="Manfreda G."/>
        </authorList>
    </citation>
    <scope>NUCLEOTIDE SEQUENCE [LARGE SCALE GENOMIC DNA]</scope>
    <source>
        <strain evidence="1 2">295_13</strain>
    </source>
</reference>
<organism evidence="1 2">
    <name type="scientific">Helicobacter winghamensis</name>
    <dbReference type="NCBI Taxonomy" id="157268"/>
    <lineage>
        <taxon>Bacteria</taxon>
        <taxon>Pseudomonadati</taxon>
        <taxon>Campylobacterota</taxon>
        <taxon>Epsilonproteobacteria</taxon>
        <taxon>Campylobacterales</taxon>
        <taxon>Helicobacteraceae</taxon>
        <taxon>Helicobacter</taxon>
    </lineage>
</organism>
<dbReference type="GO" id="GO:0019825">
    <property type="term" value="F:oxygen binding"/>
    <property type="evidence" value="ECO:0007669"/>
    <property type="project" value="InterPro"/>
</dbReference>
<dbReference type="OrthoDB" id="25954at2"/>
<name>A0A2N3PLJ3_9HELI</name>
<dbReference type="STRING" id="556267.HWAG_00608"/>
<dbReference type="InterPro" id="IPR009050">
    <property type="entry name" value="Globin-like_sf"/>
</dbReference>
<dbReference type="Gene3D" id="1.10.490.10">
    <property type="entry name" value="Globins"/>
    <property type="match status" value="1"/>
</dbReference>
<comment type="caution">
    <text evidence="1">The sequence shown here is derived from an EMBL/GenBank/DDBJ whole genome shotgun (WGS) entry which is preliminary data.</text>
</comment>
<dbReference type="GO" id="GO:0020037">
    <property type="term" value="F:heme binding"/>
    <property type="evidence" value="ECO:0007669"/>
    <property type="project" value="InterPro"/>
</dbReference>
<dbReference type="AlphaFoldDB" id="A0A2N3PLJ3"/>
<keyword evidence="2" id="KW-1185">Reference proteome</keyword>
<dbReference type="InterPro" id="IPR012292">
    <property type="entry name" value="Globin/Proto"/>
</dbReference>
<proteinExistence type="predicted"/>
<gene>
    <name evidence="1" type="ORF">BCM31_07880</name>
</gene>
<dbReference type="CDD" id="cd08916">
    <property type="entry name" value="TrHb3_P"/>
    <property type="match status" value="1"/>
</dbReference>
<evidence type="ECO:0000313" key="2">
    <source>
        <dbReference type="Proteomes" id="UP000233350"/>
    </source>
</evidence>
<evidence type="ECO:0008006" key="3">
    <source>
        <dbReference type="Google" id="ProtNLM"/>
    </source>
</evidence>
<dbReference type="EMBL" id="MBPK01000002">
    <property type="protein sequence ID" value="PKT82638.1"/>
    <property type="molecule type" value="Genomic_DNA"/>
</dbReference>
<sequence>MQRFDVICKEAIDILMDIFYAKIRNNKNGVGEIFNNAIGRSDEAWEIHKRKISNFWQGMLLGEGNYSGAPLKTHLDLPPFPREYFEIWLELFDESLREIFNDTIAEQILGRAQMIAQRFKFMLYESKH</sequence>
<dbReference type="SUPFAM" id="SSF46458">
    <property type="entry name" value="Globin-like"/>
    <property type="match status" value="1"/>
</dbReference>
<dbReference type="RefSeq" id="WP_006802301.1">
    <property type="nucleotide sequence ID" value="NZ_CABKOI010000021.1"/>
</dbReference>
<protein>
    <recommendedName>
        <fullName evidence="3">Group III truncated hemoglobin</fullName>
    </recommendedName>
</protein>
<accession>A0A2N3PLJ3</accession>
<dbReference type="Proteomes" id="UP000233350">
    <property type="component" value="Unassembled WGS sequence"/>
</dbReference>
<evidence type="ECO:0000313" key="1">
    <source>
        <dbReference type="EMBL" id="PKT82638.1"/>
    </source>
</evidence>
<dbReference type="GeneID" id="97289055"/>